<evidence type="ECO:0000259" key="1">
    <source>
        <dbReference type="Pfam" id="PF17919"/>
    </source>
</evidence>
<sequence length="132" mass="15325">MAMDQSKGYETITKPLIKILKKKEWAWTTSVDEAFQALKVAISSSPVLVLPDFDKEFCVDTDTSDIRVGVVSINRVIQWYLSARPSRKGIKRYLFMKKMLVALLAVKKWHQYLVGRHFKIQTDHQSLCFLFN</sequence>
<dbReference type="EMBL" id="SMMG02000007">
    <property type="protein sequence ID" value="KAA3465423.1"/>
    <property type="molecule type" value="Genomic_DNA"/>
</dbReference>
<dbReference type="AlphaFoldDB" id="A0A5B6V8Q4"/>
<name>A0A5B6V8Q4_9ROSI</name>
<keyword evidence="3" id="KW-1185">Reference proteome</keyword>
<dbReference type="InterPro" id="IPR043502">
    <property type="entry name" value="DNA/RNA_pol_sf"/>
</dbReference>
<comment type="caution">
    <text evidence="2">The sequence shown here is derived from an EMBL/GenBank/DDBJ whole genome shotgun (WGS) entry which is preliminary data.</text>
</comment>
<proteinExistence type="predicted"/>
<reference evidence="3" key="1">
    <citation type="journal article" date="2019" name="Plant Biotechnol. J.">
        <title>Genome sequencing of the Australian wild diploid species Gossypium australe highlights disease resistance and delayed gland morphogenesis.</title>
        <authorList>
            <person name="Cai Y."/>
            <person name="Cai X."/>
            <person name="Wang Q."/>
            <person name="Wang P."/>
            <person name="Zhang Y."/>
            <person name="Cai C."/>
            <person name="Xu Y."/>
            <person name="Wang K."/>
            <person name="Zhou Z."/>
            <person name="Wang C."/>
            <person name="Geng S."/>
            <person name="Li B."/>
            <person name="Dong Q."/>
            <person name="Hou Y."/>
            <person name="Wang H."/>
            <person name="Ai P."/>
            <person name="Liu Z."/>
            <person name="Yi F."/>
            <person name="Sun M."/>
            <person name="An G."/>
            <person name="Cheng J."/>
            <person name="Zhang Y."/>
            <person name="Shi Q."/>
            <person name="Xie Y."/>
            <person name="Shi X."/>
            <person name="Chang Y."/>
            <person name="Huang F."/>
            <person name="Chen Y."/>
            <person name="Hong S."/>
            <person name="Mi L."/>
            <person name="Sun Q."/>
            <person name="Zhang L."/>
            <person name="Zhou B."/>
            <person name="Peng R."/>
            <person name="Zhang X."/>
            <person name="Liu F."/>
        </authorList>
    </citation>
    <scope>NUCLEOTIDE SEQUENCE [LARGE SCALE GENOMIC DNA]</scope>
    <source>
        <strain evidence="3">cv. PA1801</strain>
    </source>
</reference>
<dbReference type="Pfam" id="PF17919">
    <property type="entry name" value="RT_RNaseH_2"/>
    <property type="match status" value="1"/>
</dbReference>
<organism evidence="2 3">
    <name type="scientific">Gossypium australe</name>
    <dbReference type="NCBI Taxonomy" id="47621"/>
    <lineage>
        <taxon>Eukaryota</taxon>
        <taxon>Viridiplantae</taxon>
        <taxon>Streptophyta</taxon>
        <taxon>Embryophyta</taxon>
        <taxon>Tracheophyta</taxon>
        <taxon>Spermatophyta</taxon>
        <taxon>Magnoliopsida</taxon>
        <taxon>eudicotyledons</taxon>
        <taxon>Gunneridae</taxon>
        <taxon>Pentapetalae</taxon>
        <taxon>rosids</taxon>
        <taxon>malvids</taxon>
        <taxon>Malvales</taxon>
        <taxon>Malvaceae</taxon>
        <taxon>Malvoideae</taxon>
        <taxon>Gossypium</taxon>
    </lineage>
</organism>
<dbReference type="PANTHER" id="PTHR33064:SF37">
    <property type="entry name" value="RIBONUCLEASE H"/>
    <property type="match status" value="1"/>
</dbReference>
<dbReference type="Proteomes" id="UP000325315">
    <property type="component" value="Unassembled WGS sequence"/>
</dbReference>
<accession>A0A5B6V8Q4</accession>
<evidence type="ECO:0000313" key="3">
    <source>
        <dbReference type="Proteomes" id="UP000325315"/>
    </source>
</evidence>
<dbReference type="PANTHER" id="PTHR33064">
    <property type="entry name" value="POL PROTEIN"/>
    <property type="match status" value="1"/>
</dbReference>
<dbReference type="OrthoDB" id="1002013at2759"/>
<gene>
    <name evidence="2" type="ORF">EPI10_000586</name>
</gene>
<dbReference type="InterPro" id="IPR051320">
    <property type="entry name" value="Viral_Replic_Matur_Polypro"/>
</dbReference>
<dbReference type="InterPro" id="IPR041577">
    <property type="entry name" value="RT_RNaseH_2"/>
</dbReference>
<dbReference type="SUPFAM" id="SSF56672">
    <property type="entry name" value="DNA/RNA polymerases"/>
    <property type="match status" value="1"/>
</dbReference>
<protein>
    <submittedName>
        <fullName evidence="2">Transposon Tf2-6 polyprotein</fullName>
    </submittedName>
</protein>
<dbReference type="Gene3D" id="3.30.70.270">
    <property type="match status" value="1"/>
</dbReference>
<evidence type="ECO:0000313" key="2">
    <source>
        <dbReference type="EMBL" id="KAA3465423.1"/>
    </source>
</evidence>
<feature type="domain" description="Reverse transcriptase/retrotransposon-derived protein RNase H-like" evidence="1">
    <location>
        <begin position="27"/>
        <end position="120"/>
    </location>
</feature>
<dbReference type="InterPro" id="IPR043128">
    <property type="entry name" value="Rev_trsase/Diguanyl_cyclase"/>
</dbReference>